<keyword evidence="2" id="KW-0472">Membrane</keyword>
<evidence type="ECO:0000256" key="2">
    <source>
        <dbReference type="SAM" id="Phobius"/>
    </source>
</evidence>
<feature type="compositionally biased region" description="Basic and acidic residues" evidence="1">
    <location>
        <begin position="144"/>
        <end position="162"/>
    </location>
</feature>
<comment type="caution">
    <text evidence="3">The sequence shown here is derived from an EMBL/GenBank/DDBJ whole genome shotgun (WGS) entry which is preliminary data.</text>
</comment>
<dbReference type="EMBL" id="BSTI01000023">
    <property type="protein sequence ID" value="GLY70405.1"/>
    <property type="molecule type" value="Genomic_DNA"/>
</dbReference>
<sequence length="162" mass="17100">MGLTEFHQDWEGLGVHWWQFALLGAGGGALVEILAIFKWLAVWQSARRTSTGKVKGSPPKLRSYLDVPVHAWMAVFRTVLGAGSAVLFGAGGGINGPYVAVALGFAAPSMLAQLGTIPQVAAAIRGAPDGSVQRLAPTGPSASDRLDERRSPRADTEVSHER</sequence>
<evidence type="ECO:0000313" key="3">
    <source>
        <dbReference type="EMBL" id="GLY70405.1"/>
    </source>
</evidence>
<dbReference type="AlphaFoldDB" id="A0A9W6RAH7"/>
<evidence type="ECO:0000256" key="1">
    <source>
        <dbReference type="SAM" id="MobiDB-lite"/>
    </source>
</evidence>
<proteinExistence type="predicted"/>
<evidence type="ECO:0000313" key="4">
    <source>
        <dbReference type="Proteomes" id="UP001165136"/>
    </source>
</evidence>
<reference evidence="3" key="1">
    <citation type="submission" date="2023-03" db="EMBL/GenBank/DDBJ databases">
        <title>Amycolatopsis taiwanensis NBRC 103393.</title>
        <authorList>
            <person name="Ichikawa N."/>
            <person name="Sato H."/>
            <person name="Tonouchi N."/>
        </authorList>
    </citation>
    <scope>NUCLEOTIDE SEQUENCE</scope>
    <source>
        <strain evidence="3">NBRC 103393</strain>
    </source>
</reference>
<name>A0A9W6RAH7_9PSEU</name>
<keyword evidence="2" id="KW-0812">Transmembrane</keyword>
<accession>A0A9W6RAH7</accession>
<organism evidence="3 4">
    <name type="scientific">Amycolatopsis taiwanensis</name>
    <dbReference type="NCBI Taxonomy" id="342230"/>
    <lineage>
        <taxon>Bacteria</taxon>
        <taxon>Bacillati</taxon>
        <taxon>Actinomycetota</taxon>
        <taxon>Actinomycetes</taxon>
        <taxon>Pseudonocardiales</taxon>
        <taxon>Pseudonocardiaceae</taxon>
        <taxon>Amycolatopsis</taxon>
    </lineage>
</organism>
<protein>
    <submittedName>
        <fullName evidence="3">Uncharacterized protein</fullName>
    </submittedName>
</protein>
<dbReference type="Proteomes" id="UP001165136">
    <property type="component" value="Unassembled WGS sequence"/>
</dbReference>
<feature type="transmembrane region" description="Helical" evidence="2">
    <location>
        <begin position="20"/>
        <end position="41"/>
    </location>
</feature>
<keyword evidence="4" id="KW-1185">Reference proteome</keyword>
<keyword evidence="2" id="KW-1133">Transmembrane helix</keyword>
<feature type="region of interest" description="Disordered" evidence="1">
    <location>
        <begin position="131"/>
        <end position="162"/>
    </location>
</feature>
<gene>
    <name evidence="3" type="ORF">Atai01_70240</name>
</gene>